<dbReference type="Pfam" id="PF04500">
    <property type="entry name" value="FLYWCH"/>
    <property type="match status" value="1"/>
</dbReference>
<name>A0A819ZUC4_9BILA</name>
<evidence type="ECO:0000313" key="6">
    <source>
        <dbReference type="EMBL" id="CAF4179727.1"/>
    </source>
</evidence>
<comment type="caution">
    <text evidence="6">The sequence shown here is derived from an EMBL/GenBank/DDBJ whole genome shotgun (WGS) entry which is preliminary data.</text>
</comment>
<dbReference type="PANTHER" id="PTHR21113">
    <property type="entry name" value="AGAP001705-PA"/>
    <property type="match status" value="1"/>
</dbReference>
<evidence type="ECO:0000256" key="2">
    <source>
        <dbReference type="ARBA" id="ARBA00022771"/>
    </source>
</evidence>
<dbReference type="PANTHER" id="PTHR21113:SF4">
    <property type="entry name" value="CHITIN-BINDING TYPE-4 DOMAIN-CONTAINING PROTEIN"/>
    <property type="match status" value="1"/>
</dbReference>
<feature type="domain" description="FLYWCH-type" evidence="5">
    <location>
        <begin position="6"/>
        <end position="67"/>
    </location>
</feature>
<dbReference type="Gene3D" id="2.20.25.240">
    <property type="match status" value="1"/>
</dbReference>
<dbReference type="Pfam" id="PF03067">
    <property type="entry name" value="LPMO_10"/>
    <property type="match status" value="1"/>
</dbReference>
<evidence type="ECO:0000259" key="5">
    <source>
        <dbReference type="Pfam" id="PF04500"/>
    </source>
</evidence>
<evidence type="ECO:0008006" key="8">
    <source>
        <dbReference type="Google" id="ProtNLM"/>
    </source>
</evidence>
<dbReference type="EMBL" id="CAJOBO010000271">
    <property type="protein sequence ID" value="CAF4179727.1"/>
    <property type="molecule type" value="Genomic_DNA"/>
</dbReference>
<protein>
    <recommendedName>
        <fullName evidence="8">Chitin-binding type-4 domain-containing protein</fullName>
    </recommendedName>
</protein>
<dbReference type="AlphaFoldDB" id="A0A819ZUC4"/>
<sequence length="435" mass="48622">MSTFTFSTTEKNKPLLICKGFAYTIDKTTNDKSYWKCEHVRTFKCNGRIHTNCTHTTLLHEDDNHNHPALNSSEATQNVIDYCLTNLSDHAAARLPDFYSSVCQLELCYWLIILISLQKIHGHGRMEDPPARNAAWRYGFDVPANYDDVGLNCGGLGVQSLNGGKCGICGDSYDGSRYHESGGKYATNIIVRHYLSGALIDVKILLSANHKGFMEFRLCPAVDANTEVTQECLDQNVLDIQGFGKQYSVSEGLDLIFLRVHLPPGLSCSRCVLQWRYHAGNNWGRNIQTGEACLGCGLQEEFYNCADISIAAVDNNFLLMPSTTMPSNHFFLLPFLNPVFLPRIHTPSPFIVYPTMMTSTDTTPTTTTKITEARQSFIFPFSPLKELIDQIDANNKTLRCYPTNEALKPLVGIENWCLQLCAINCPPTLCVCVKT</sequence>
<keyword evidence="2" id="KW-0863">Zinc-finger</keyword>
<feature type="domain" description="Chitin-binding type-4" evidence="4">
    <location>
        <begin position="123"/>
        <end position="308"/>
    </location>
</feature>
<accession>A0A819ZUC4</accession>
<reference evidence="6" key="1">
    <citation type="submission" date="2021-02" db="EMBL/GenBank/DDBJ databases">
        <authorList>
            <person name="Nowell W R."/>
        </authorList>
    </citation>
    <scope>NUCLEOTIDE SEQUENCE</scope>
</reference>
<evidence type="ECO:0000256" key="3">
    <source>
        <dbReference type="ARBA" id="ARBA00022833"/>
    </source>
</evidence>
<keyword evidence="3" id="KW-0862">Zinc</keyword>
<evidence type="ECO:0000259" key="4">
    <source>
        <dbReference type="Pfam" id="PF03067"/>
    </source>
</evidence>
<dbReference type="InterPro" id="IPR004302">
    <property type="entry name" value="Cellulose/chitin-bd_N"/>
</dbReference>
<evidence type="ECO:0000256" key="1">
    <source>
        <dbReference type="ARBA" id="ARBA00022723"/>
    </source>
</evidence>
<organism evidence="6 7">
    <name type="scientific">Rotaria socialis</name>
    <dbReference type="NCBI Taxonomy" id="392032"/>
    <lineage>
        <taxon>Eukaryota</taxon>
        <taxon>Metazoa</taxon>
        <taxon>Spiralia</taxon>
        <taxon>Gnathifera</taxon>
        <taxon>Rotifera</taxon>
        <taxon>Eurotatoria</taxon>
        <taxon>Bdelloidea</taxon>
        <taxon>Philodinida</taxon>
        <taxon>Philodinidae</taxon>
        <taxon>Rotaria</taxon>
    </lineage>
</organism>
<proteinExistence type="predicted"/>
<gene>
    <name evidence="6" type="ORF">HFQ381_LOCUS6147</name>
</gene>
<dbReference type="InterPro" id="IPR007588">
    <property type="entry name" value="Znf_FLYWCH"/>
</dbReference>
<dbReference type="Proteomes" id="UP000663851">
    <property type="component" value="Unassembled WGS sequence"/>
</dbReference>
<evidence type="ECO:0000313" key="7">
    <source>
        <dbReference type="Proteomes" id="UP000663851"/>
    </source>
</evidence>
<dbReference type="GO" id="GO:0008270">
    <property type="term" value="F:zinc ion binding"/>
    <property type="evidence" value="ECO:0007669"/>
    <property type="project" value="UniProtKB-KW"/>
</dbReference>
<keyword evidence="1" id="KW-0479">Metal-binding</keyword>